<protein>
    <submittedName>
        <fullName evidence="3">Uncharacterized protein</fullName>
    </submittedName>
</protein>
<gene>
    <name evidence="3" type="ORF">C5167_003035</name>
</gene>
<evidence type="ECO:0000313" key="3">
    <source>
        <dbReference type="EMBL" id="RZC78825.1"/>
    </source>
</evidence>
<dbReference type="EMBL" id="CM010723">
    <property type="protein sequence ID" value="RZC78825.1"/>
    <property type="molecule type" value="Genomic_DNA"/>
</dbReference>
<name>A0A4Y7L3R2_PAPSO</name>
<keyword evidence="1" id="KW-0175">Coiled coil</keyword>
<sequence length="240" mass="28535">MASRFILPKTKERGYKNKITTLEEQVNHLEEQIMQKDIVIEKLLKVEIKYESILGHARSMIKDLQVKKINKRGKKTQADEKQEGERFRGKQESERVEQQPPHVPDKGQLRSLEGNELYDMMGTAEKLRVEKLWSSKWREDVALMVQENLRVLDNPELMIVCTVLEDLLFKEYLDIKVVHFYILRRKLGTLNDRQHKGDHKYLNCAYMDYFAWEIVIKEYPDKELLVNIFIEKTADNLDRL</sequence>
<organism evidence="3 4">
    <name type="scientific">Papaver somniferum</name>
    <name type="common">Opium poppy</name>
    <dbReference type="NCBI Taxonomy" id="3469"/>
    <lineage>
        <taxon>Eukaryota</taxon>
        <taxon>Viridiplantae</taxon>
        <taxon>Streptophyta</taxon>
        <taxon>Embryophyta</taxon>
        <taxon>Tracheophyta</taxon>
        <taxon>Spermatophyta</taxon>
        <taxon>Magnoliopsida</taxon>
        <taxon>Ranunculales</taxon>
        <taxon>Papaveraceae</taxon>
        <taxon>Papaveroideae</taxon>
        <taxon>Papaver</taxon>
    </lineage>
</organism>
<dbReference type="AlphaFoldDB" id="A0A4Y7L3R2"/>
<feature type="region of interest" description="Disordered" evidence="2">
    <location>
        <begin position="71"/>
        <end position="109"/>
    </location>
</feature>
<evidence type="ECO:0000313" key="4">
    <source>
        <dbReference type="Proteomes" id="UP000316621"/>
    </source>
</evidence>
<dbReference type="Proteomes" id="UP000316621">
    <property type="component" value="Chromosome 9"/>
</dbReference>
<evidence type="ECO:0000256" key="2">
    <source>
        <dbReference type="SAM" id="MobiDB-lite"/>
    </source>
</evidence>
<dbReference type="Gramene" id="RZC78825">
    <property type="protein sequence ID" value="RZC78825"/>
    <property type="gene ID" value="C5167_003035"/>
</dbReference>
<feature type="compositionally biased region" description="Basic and acidic residues" evidence="2">
    <location>
        <begin position="76"/>
        <end position="108"/>
    </location>
</feature>
<proteinExistence type="predicted"/>
<keyword evidence="4" id="KW-1185">Reference proteome</keyword>
<evidence type="ECO:0000256" key="1">
    <source>
        <dbReference type="SAM" id="Coils"/>
    </source>
</evidence>
<accession>A0A4Y7L3R2</accession>
<feature type="coiled-coil region" evidence="1">
    <location>
        <begin position="12"/>
        <end position="39"/>
    </location>
</feature>
<reference evidence="3 4" key="1">
    <citation type="journal article" date="2018" name="Science">
        <title>The opium poppy genome and morphinan production.</title>
        <authorList>
            <person name="Guo L."/>
            <person name="Winzer T."/>
            <person name="Yang X."/>
            <person name="Li Y."/>
            <person name="Ning Z."/>
            <person name="He Z."/>
            <person name="Teodor R."/>
            <person name="Lu Y."/>
            <person name="Bowser T.A."/>
            <person name="Graham I.A."/>
            <person name="Ye K."/>
        </authorList>
    </citation>
    <scope>NUCLEOTIDE SEQUENCE [LARGE SCALE GENOMIC DNA]</scope>
    <source>
        <strain evidence="4">cv. HN1</strain>
        <tissue evidence="3">Leaves</tissue>
    </source>
</reference>